<dbReference type="PANTHER" id="PTHR48025">
    <property type="entry name" value="OS02G0815200 PROTEIN"/>
    <property type="match status" value="1"/>
</dbReference>
<dbReference type="Gene3D" id="3.30.70.330">
    <property type="match status" value="1"/>
</dbReference>
<feature type="compositionally biased region" description="Low complexity" evidence="3">
    <location>
        <begin position="69"/>
        <end position="85"/>
    </location>
</feature>
<feature type="region of interest" description="Disordered" evidence="3">
    <location>
        <begin position="1"/>
        <end position="123"/>
    </location>
</feature>
<dbReference type="EMBL" id="FN649731">
    <property type="protein sequence ID" value="CBN75336.1"/>
    <property type="molecule type" value="Genomic_DNA"/>
</dbReference>
<dbReference type="InterPro" id="IPR003954">
    <property type="entry name" value="RRM_euk-type"/>
</dbReference>
<dbReference type="Proteomes" id="UP000002630">
    <property type="component" value="Linkage Group LG06"/>
</dbReference>
<keyword evidence="1 2" id="KW-0694">RNA-binding</keyword>
<evidence type="ECO:0000256" key="1">
    <source>
        <dbReference type="ARBA" id="ARBA00022884"/>
    </source>
</evidence>
<dbReference type="InterPro" id="IPR050502">
    <property type="entry name" value="Euk_RNA-bind_prot"/>
</dbReference>
<evidence type="ECO:0000313" key="5">
    <source>
        <dbReference type="EMBL" id="CBN75336.1"/>
    </source>
</evidence>
<evidence type="ECO:0000259" key="4">
    <source>
        <dbReference type="PROSITE" id="PS50102"/>
    </source>
</evidence>
<evidence type="ECO:0000313" key="6">
    <source>
        <dbReference type="Proteomes" id="UP000002630"/>
    </source>
</evidence>
<proteinExistence type="predicted"/>
<dbReference type="InParanoid" id="D8LT06"/>
<feature type="compositionally biased region" description="Polar residues" evidence="3">
    <location>
        <begin position="37"/>
        <end position="48"/>
    </location>
</feature>
<evidence type="ECO:0000256" key="2">
    <source>
        <dbReference type="PROSITE-ProRule" id="PRU00176"/>
    </source>
</evidence>
<dbReference type="PROSITE" id="PS50102">
    <property type="entry name" value="RRM"/>
    <property type="match status" value="1"/>
</dbReference>
<dbReference type="GO" id="GO:0003729">
    <property type="term" value="F:mRNA binding"/>
    <property type="evidence" value="ECO:0007669"/>
    <property type="project" value="TreeGrafter"/>
</dbReference>
<dbReference type="SMART" id="SM00360">
    <property type="entry name" value="RRM"/>
    <property type="match status" value="1"/>
</dbReference>
<dbReference type="SUPFAM" id="SSF54928">
    <property type="entry name" value="RNA-binding domain, RBD"/>
    <property type="match status" value="1"/>
</dbReference>
<dbReference type="Pfam" id="PF00076">
    <property type="entry name" value="RRM_1"/>
    <property type="match status" value="1"/>
</dbReference>
<dbReference type="InterPro" id="IPR012677">
    <property type="entry name" value="Nucleotide-bd_a/b_plait_sf"/>
</dbReference>
<feature type="compositionally biased region" description="Gly residues" evidence="3">
    <location>
        <begin position="86"/>
        <end position="103"/>
    </location>
</feature>
<organism evidence="5 6">
    <name type="scientific">Ectocarpus siliculosus</name>
    <name type="common">Brown alga</name>
    <name type="synonym">Conferva siliculosa</name>
    <dbReference type="NCBI Taxonomy" id="2880"/>
    <lineage>
        <taxon>Eukaryota</taxon>
        <taxon>Sar</taxon>
        <taxon>Stramenopiles</taxon>
        <taxon>Ochrophyta</taxon>
        <taxon>PX clade</taxon>
        <taxon>Phaeophyceae</taxon>
        <taxon>Ectocarpales</taxon>
        <taxon>Ectocarpaceae</taxon>
        <taxon>Ectocarpus</taxon>
    </lineage>
</organism>
<name>D8LT06_ECTSI</name>
<dbReference type="AlphaFoldDB" id="D8LT06"/>
<dbReference type="SMART" id="SM00361">
    <property type="entry name" value="RRM_1"/>
    <property type="match status" value="1"/>
</dbReference>
<keyword evidence="6" id="KW-1185">Reference proteome</keyword>
<gene>
    <name evidence="5" type="ORF">Esi_0078_0079</name>
</gene>
<dbReference type="OrthoDB" id="439808at2759"/>
<dbReference type="OMA" id="PAHITRG"/>
<feature type="region of interest" description="Disordered" evidence="3">
    <location>
        <begin position="215"/>
        <end position="251"/>
    </location>
</feature>
<dbReference type="STRING" id="2880.D8LT06"/>
<protein>
    <recommendedName>
        <fullName evidence="4">RRM domain-containing protein</fullName>
    </recommendedName>
</protein>
<dbReference type="EMBL" id="FN649014">
    <property type="protein sequence ID" value="CBN75336.1"/>
    <property type="molecule type" value="Genomic_DNA"/>
</dbReference>
<feature type="compositionally biased region" description="Polar residues" evidence="3">
    <location>
        <begin position="215"/>
        <end position="230"/>
    </location>
</feature>
<dbReference type="InterPro" id="IPR035979">
    <property type="entry name" value="RBD_domain_sf"/>
</dbReference>
<dbReference type="eggNOG" id="ENOG502RZNU">
    <property type="taxonomic scope" value="Eukaryota"/>
</dbReference>
<feature type="domain" description="RRM" evidence="4">
    <location>
        <begin position="126"/>
        <end position="207"/>
    </location>
</feature>
<feature type="compositionally biased region" description="Low complexity" evidence="3">
    <location>
        <begin position="51"/>
        <end position="60"/>
    </location>
</feature>
<sequence length="281" mass="28542">MKRAREEISPSMVGKEQPARSVEGKGEKVPAGGSAVDATSSNPQQSSKKPAVAGAAATTTEVKDGDRNAPAASSSSSSSSRSGSGSAAGAGAGGAKAGAGPGKGAAAAAGEEEVAPPPDVEGIPNETLFVGNLSYRVSEAVIIKLFTPFGKVVREQFCYHKVGPRLGEPRGFCFVEYSNVDDAAKAIRALHGRKLYGRPLRVRFMTVEGKGRMDYSTTDSKGSTATSGSFGTYGDGAKIPPTPGAGGEAGAAAGVTKLSLDKKVALLKLKLREAQKAAGKR</sequence>
<dbReference type="InterPro" id="IPR000504">
    <property type="entry name" value="RRM_dom"/>
</dbReference>
<accession>D8LT06</accession>
<dbReference type="PANTHER" id="PTHR48025:SF1">
    <property type="entry name" value="RRM DOMAIN-CONTAINING PROTEIN"/>
    <property type="match status" value="1"/>
</dbReference>
<evidence type="ECO:0000256" key="3">
    <source>
        <dbReference type="SAM" id="MobiDB-lite"/>
    </source>
</evidence>
<reference evidence="5 6" key="1">
    <citation type="journal article" date="2010" name="Nature">
        <title>The Ectocarpus genome and the independent evolution of multicellularity in brown algae.</title>
        <authorList>
            <person name="Cock J.M."/>
            <person name="Sterck L."/>
            <person name="Rouze P."/>
            <person name="Scornet D."/>
            <person name="Allen A.E."/>
            <person name="Amoutzias G."/>
            <person name="Anthouard V."/>
            <person name="Artiguenave F."/>
            <person name="Aury J.M."/>
            <person name="Badger J.H."/>
            <person name="Beszteri B."/>
            <person name="Billiau K."/>
            <person name="Bonnet E."/>
            <person name="Bothwell J.H."/>
            <person name="Bowler C."/>
            <person name="Boyen C."/>
            <person name="Brownlee C."/>
            <person name="Carrano C.J."/>
            <person name="Charrier B."/>
            <person name="Cho G.Y."/>
            <person name="Coelho S.M."/>
            <person name="Collen J."/>
            <person name="Corre E."/>
            <person name="Da Silva C."/>
            <person name="Delage L."/>
            <person name="Delaroque N."/>
            <person name="Dittami S.M."/>
            <person name="Doulbeau S."/>
            <person name="Elias M."/>
            <person name="Farnham G."/>
            <person name="Gachon C.M."/>
            <person name="Gschloessl B."/>
            <person name="Heesch S."/>
            <person name="Jabbari K."/>
            <person name="Jubin C."/>
            <person name="Kawai H."/>
            <person name="Kimura K."/>
            <person name="Kloareg B."/>
            <person name="Kupper F.C."/>
            <person name="Lang D."/>
            <person name="Le Bail A."/>
            <person name="Leblanc C."/>
            <person name="Lerouge P."/>
            <person name="Lohr M."/>
            <person name="Lopez P.J."/>
            <person name="Martens C."/>
            <person name="Maumus F."/>
            <person name="Michel G."/>
            <person name="Miranda-Saavedra D."/>
            <person name="Morales J."/>
            <person name="Moreau H."/>
            <person name="Motomura T."/>
            <person name="Nagasato C."/>
            <person name="Napoli C.A."/>
            <person name="Nelson D.R."/>
            <person name="Nyvall-Collen P."/>
            <person name="Peters A.F."/>
            <person name="Pommier C."/>
            <person name="Potin P."/>
            <person name="Poulain J."/>
            <person name="Quesneville H."/>
            <person name="Read B."/>
            <person name="Rensing S.A."/>
            <person name="Ritter A."/>
            <person name="Rousvoal S."/>
            <person name="Samanta M."/>
            <person name="Samson G."/>
            <person name="Schroeder D.C."/>
            <person name="Segurens B."/>
            <person name="Strittmatter M."/>
            <person name="Tonon T."/>
            <person name="Tregear J.W."/>
            <person name="Valentin K."/>
            <person name="von Dassow P."/>
            <person name="Yamagishi T."/>
            <person name="Van de Peer Y."/>
            <person name="Wincker P."/>
        </authorList>
    </citation>
    <scope>NUCLEOTIDE SEQUENCE [LARGE SCALE GENOMIC DNA]</scope>
    <source>
        <strain evidence="6">Ec32 / CCAP1310/4</strain>
    </source>
</reference>